<evidence type="ECO:0000313" key="1">
    <source>
        <dbReference type="EMBL" id="EGY15026.1"/>
    </source>
</evidence>
<sequence length="117" mass="12863">MRCSWQRAWISAGLYHLHLIPSYDVPRIRFLEHTWALLHFFGTSPLQQACGEKNTSALPRNACHCTGTIVVGHSSFNFFLILPGASPGKQRDAAFRMACLGGQHISCGCTGFIDGQA</sequence>
<dbReference type="InParanoid" id="G2X7Q8"/>
<dbReference type="HOGENOM" id="CLU_2086635_0_0_1"/>
<gene>
    <name evidence="1" type="ORF">VDAG_06516</name>
</gene>
<dbReference type="KEGG" id="vda:VDAG_06516"/>
<reference evidence="2" key="2">
    <citation type="journal article" date="2011" name="PLoS Pathog.">
        <title>Comparative genomics yields insights into niche adaptation of plant vascular wilt pathogens.</title>
        <authorList>
            <person name="Klosterman S.J."/>
            <person name="Subbarao K.V."/>
            <person name="Kang S."/>
            <person name="Veronese P."/>
            <person name="Gold S.E."/>
            <person name="Thomma B.P.H.J."/>
            <person name="Chen Z."/>
            <person name="Henrissat B."/>
            <person name="Lee Y.-H."/>
            <person name="Park J."/>
            <person name="Garcia-Pedrajas M.D."/>
            <person name="Barbara D.J."/>
            <person name="Anchieta A."/>
            <person name="de Jonge R."/>
            <person name="Santhanam P."/>
            <person name="Maruthachalam K."/>
            <person name="Atallah Z."/>
            <person name="Amyotte S.G."/>
            <person name="Paz Z."/>
            <person name="Inderbitzin P."/>
            <person name="Hayes R.J."/>
            <person name="Heiman D.I."/>
            <person name="Young S."/>
            <person name="Zeng Q."/>
            <person name="Engels R."/>
            <person name="Galagan J."/>
            <person name="Cuomo C.A."/>
            <person name="Dobinson K.F."/>
            <person name="Ma L.-J."/>
        </authorList>
    </citation>
    <scope>NUCLEOTIDE SEQUENCE [LARGE SCALE GENOMIC DNA]</scope>
    <source>
        <strain evidence="2">VdLs.17 / ATCC MYA-4575 / FGSC 10137</strain>
    </source>
</reference>
<dbReference type="EMBL" id="DS572706">
    <property type="protein sequence ID" value="EGY15026.1"/>
    <property type="molecule type" value="Genomic_DNA"/>
</dbReference>
<name>G2X7Q8_VERDV</name>
<protein>
    <submittedName>
        <fullName evidence="1">Uncharacterized protein</fullName>
    </submittedName>
</protein>
<reference evidence="1 2" key="1">
    <citation type="submission" date="2008-03" db="EMBL/GenBank/DDBJ databases">
        <title>The Genome Sequence of Verticillium dahliae VdLs.17.</title>
        <authorList>
            <consortium name="The Broad Institute Genome Sequencing Platform"/>
            <person name="Ma L.-J.J."/>
            <person name="Klosterman S.J."/>
            <person name="Subbarao K."/>
            <person name="Dobinson K."/>
            <person name="Veronese P."/>
            <person name="Kang S."/>
            <person name="Gold S.E."/>
            <person name="Young S."/>
            <person name="Jaffe D."/>
            <person name="Gnerre S."/>
            <person name="Berlin A."/>
            <person name="Heiman D."/>
            <person name="Hepburn T."/>
            <person name="Sykes S."/>
            <person name="Alvarado L."/>
            <person name="Kodira C.D."/>
            <person name="Lander E."/>
            <person name="Galagan J."/>
            <person name="Nusbaum C."/>
            <person name="Birren B."/>
        </authorList>
    </citation>
    <scope>NUCLEOTIDE SEQUENCE [LARGE SCALE GENOMIC DNA]</scope>
    <source>
        <strain evidence="2">VdLs.17 / ATCC MYA-4575 / FGSC 10137</strain>
    </source>
</reference>
<dbReference type="Proteomes" id="UP000001611">
    <property type="component" value="Unassembled WGS sequence"/>
</dbReference>
<dbReference type="RefSeq" id="XP_009657189.1">
    <property type="nucleotide sequence ID" value="XM_009658894.1"/>
</dbReference>
<proteinExistence type="predicted"/>
<organism evidence="1 2">
    <name type="scientific">Verticillium dahliae (strain VdLs.17 / ATCC MYA-4575 / FGSC 10137)</name>
    <name type="common">Verticillium wilt</name>
    <dbReference type="NCBI Taxonomy" id="498257"/>
    <lineage>
        <taxon>Eukaryota</taxon>
        <taxon>Fungi</taxon>
        <taxon>Dikarya</taxon>
        <taxon>Ascomycota</taxon>
        <taxon>Pezizomycotina</taxon>
        <taxon>Sordariomycetes</taxon>
        <taxon>Hypocreomycetidae</taxon>
        <taxon>Glomerellales</taxon>
        <taxon>Plectosphaerellaceae</taxon>
        <taxon>Verticillium</taxon>
    </lineage>
</organism>
<evidence type="ECO:0000313" key="2">
    <source>
        <dbReference type="Proteomes" id="UP000001611"/>
    </source>
</evidence>
<dbReference type="GeneID" id="20707979"/>
<keyword evidence="2" id="KW-1185">Reference proteome</keyword>
<dbReference type="AlphaFoldDB" id="G2X7Q8"/>
<accession>G2X7Q8</accession>